<reference evidence="5" key="1">
    <citation type="submission" date="2014-11" db="EMBL/GenBank/DDBJ databases">
        <authorList>
            <person name="Otto D Thomas"/>
            <person name="Naeem Raeece"/>
        </authorList>
    </citation>
    <scope>NUCLEOTIDE SEQUENCE</scope>
</reference>
<dbReference type="PANTHER" id="PTHR11103:SF18">
    <property type="entry name" value="SLR1189 PROTEIN"/>
    <property type="match status" value="1"/>
</dbReference>
<dbReference type="GO" id="GO:0032259">
    <property type="term" value="P:methylation"/>
    <property type="evidence" value="ECO:0007669"/>
    <property type="project" value="UniProtKB-KW"/>
</dbReference>
<dbReference type="InterPro" id="IPR036589">
    <property type="entry name" value="HCY_dom_sf"/>
</dbReference>
<name>A0A0G4FM26_9ALVE</name>
<keyword evidence="1" id="KW-0489">Methyltransferase</keyword>
<accession>A0A0G4FM26</accession>
<evidence type="ECO:0000256" key="2">
    <source>
        <dbReference type="ARBA" id="ARBA00022679"/>
    </source>
</evidence>
<dbReference type="Gene3D" id="3.20.20.330">
    <property type="entry name" value="Homocysteine-binding-like domain"/>
    <property type="match status" value="1"/>
</dbReference>
<dbReference type="SUPFAM" id="SSF82282">
    <property type="entry name" value="Homocysteine S-methyltransferase"/>
    <property type="match status" value="1"/>
</dbReference>
<dbReference type="PROSITE" id="PS50970">
    <property type="entry name" value="HCY"/>
    <property type="match status" value="1"/>
</dbReference>
<dbReference type="GO" id="GO:0008168">
    <property type="term" value="F:methyltransferase activity"/>
    <property type="evidence" value="ECO:0007669"/>
    <property type="project" value="UniProtKB-KW"/>
</dbReference>
<protein>
    <recommendedName>
        <fullName evidence="4">Hcy-binding domain-containing protein</fullName>
    </recommendedName>
</protein>
<dbReference type="Pfam" id="PF02574">
    <property type="entry name" value="S-methyl_trans"/>
    <property type="match status" value="1"/>
</dbReference>
<dbReference type="PANTHER" id="PTHR11103">
    <property type="entry name" value="SLR1189 PROTEIN"/>
    <property type="match status" value="1"/>
</dbReference>
<evidence type="ECO:0000256" key="1">
    <source>
        <dbReference type="ARBA" id="ARBA00022603"/>
    </source>
</evidence>
<dbReference type="VEuPathDB" id="CryptoDB:Cvel_3501"/>
<gene>
    <name evidence="5" type="ORF">Cvel_3501</name>
</gene>
<evidence type="ECO:0000259" key="4">
    <source>
        <dbReference type="PROSITE" id="PS50970"/>
    </source>
</evidence>
<dbReference type="EMBL" id="CDMZ01000463">
    <property type="protein sequence ID" value="CEM14862.1"/>
    <property type="molecule type" value="Genomic_DNA"/>
</dbReference>
<evidence type="ECO:0000313" key="5">
    <source>
        <dbReference type="EMBL" id="CEM14862.1"/>
    </source>
</evidence>
<sequence>MLLRARGDMCPAPVGEEEGGVSQEHKQQLHRQKVQGAWETWKRVESLVREGRCFVIDGGVGTELERRGAKMDQKGWSCATQLYEPELVTAVHGDYIRAGAEIVIANTYASNRNVMAPSGLGDKVGHAIEEAVRCAVSARNAASSSSSLGPPPGELRDTEWPLIAGSLSTHPPSALETGNEGERDPREMLRAAWPSPSVEAEGFQEAADLLAREPAVRFLFTEMMKDRQHAARALKAAGSCGLPVFLGISTQIRRDGSLVLWGSEIEFTAEVLRFLMECVGRNLVGVSIMHTNFSAMLPTLRVVRQVWDGPLGAYPDHGSFRMPNWEFGEVDLDEAARHAERWIEECGLRFLGGCCGTGPDLIQTFSAVCRSREGGWGGNKRENLCEQRGREKEEEGGEGEGERQERGCVWFRWLRRRRGGSANGGGSKRVSLSE</sequence>
<organism evidence="5">
    <name type="scientific">Chromera velia CCMP2878</name>
    <dbReference type="NCBI Taxonomy" id="1169474"/>
    <lineage>
        <taxon>Eukaryota</taxon>
        <taxon>Sar</taxon>
        <taxon>Alveolata</taxon>
        <taxon>Colpodellida</taxon>
        <taxon>Chromeraceae</taxon>
        <taxon>Chromera</taxon>
    </lineage>
</organism>
<evidence type="ECO:0000256" key="3">
    <source>
        <dbReference type="PROSITE-ProRule" id="PRU00333"/>
    </source>
</evidence>
<dbReference type="AlphaFoldDB" id="A0A0G4FM26"/>
<proteinExistence type="predicted"/>
<feature type="domain" description="Hcy-binding" evidence="4">
    <location>
        <begin position="42"/>
        <end position="369"/>
    </location>
</feature>
<dbReference type="InterPro" id="IPR003726">
    <property type="entry name" value="HCY_dom"/>
</dbReference>
<keyword evidence="2" id="KW-0808">Transferase</keyword>
<comment type="caution">
    <text evidence="3">Lacks conserved residue(s) required for the propagation of feature annotation.</text>
</comment>